<gene>
    <name evidence="1" type="ORF">ETAA1_15980</name>
</gene>
<sequence>MTGFALTTAELPAALLDGVAARVHRRGGADEVQFHWWQEPAVLPVRWDGALRLLRWGCKDRRSRLPLGGWLTEEAVEAVAGARPELALVPANLGHINGRWLLIDVGVRGVVLPAVRGEPVVYVLVRPSTNYYRNLSGQEPMMPVFENQVV</sequence>
<evidence type="ECO:0000313" key="1">
    <source>
        <dbReference type="EMBL" id="QDU19668.1"/>
    </source>
</evidence>
<dbReference type="KEGG" id="uli:ETAA1_15980"/>
<reference evidence="1 2" key="1">
    <citation type="submission" date="2019-02" db="EMBL/GenBank/DDBJ databases">
        <title>Deep-cultivation of Planctomycetes and their phenomic and genomic characterization uncovers novel biology.</title>
        <authorList>
            <person name="Wiegand S."/>
            <person name="Jogler M."/>
            <person name="Boedeker C."/>
            <person name="Pinto D."/>
            <person name="Vollmers J."/>
            <person name="Rivas-Marin E."/>
            <person name="Kohn T."/>
            <person name="Peeters S.H."/>
            <person name="Heuer A."/>
            <person name="Rast P."/>
            <person name="Oberbeckmann S."/>
            <person name="Bunk B."/>
            <person name="Jeske O."/>
            <person name="Meyerdierks A."/>
            <person name="Storesund J.E."/>
            <person name="Kallscheuer N."/>
            <person name="Luecker S."/>
            <person name="Lage O.M."/>
            <person name="Pohl T."/>
            <person name="Merkel B.J."/>
            <person name="Hornburger P."/>
            <person name="Mueller R.-W."/>
            <person name="Bruemmer F."/>
            <person name="Labrenz M."/>
            <person name="Spormann A.M."/>
            <person name="Op den Camp H."/>
            <person name="Overmann J."/>
            <person name="Amann R."/>
            <person name="Jetten M.S.M."/>
            <person name="Mascher T."/>
            <person name="Medema M.H."/>
            <person name="Devos D.P."/>
            <person name="Kaster A.-K."/>
            <person name="Ovreas L."/>
            <person name="Rohde M."/>
            <person name="Galperin M.Y."/>
            <person name="Jogler C."/>
        </authorList>
    </citation>
    <scope>NUCLEOTIDE SEQUENCE [LARGE SCALE GENOMIC DNA]</scope>
    <source>
        <strain evidence="1 2">ETA_A1</strain>
    </source>
</reference>
<dbReference type="OrthoDB" id="284970at2"/>
<dbReference type="AlphaFoldDB" id="A0A517XQ88"/>
<dbReference type="RefSeq" id="WP_145235981.1">
    <property type="nucleotide sequence ID" value="NZ_CP036273.1"/>
</dbReference>
<name>A0A517XQ88_9BACT</name>
<proteinExistence type="predicted"/>
<keyword evidence="2" id="KW-1185">Reference proteome</keyword>
<accession>A0A517XQ88</accession>
<evidence type="ECO:0000313" key="2">
    <source>
        <dbReference type="Proteomes" id="UP000319576"/>
    </source>
</evidence>
<dbReference type="EMBL" id="CP036273">
    <property type="protein sequence ID" value="QDU19668.1"/>
    <property type="molecule type" value="Genomic_DNA"/>
</dbReference>
<dbReference type="Proteomes" id="UP000319576">
    <property type="component" value="Chromosome"/>
</dbReference>
<organism evidence="1 2">
    <name type="scientific">Urbifossiella limnaea</name>
    <dbReference type="NCBI Taxonomy" id="2528023"/>
    <lineage>
        <taxon>Bacteria</taxon>
        <taxon>Pseudomonadati</taxon>
        <taxon>Planctomycetota</taxon>
        <taxon>Planctomycetia</taxon>
        <taxon>Gemmatales</taxon>
        <taxon>Gemmataceae</taxon>
        <taxon>Urbifossiella</taxon>
    </lineage>
</organism>
<protein>
    <submittedName>
        <fullName evidence="1">Uncharacterized protein</fullName>
    </submittedName>
</protein>